<evidence type="ECO:0000256" key="10">
    <source>
        <dbReference type="SAM" id="MobiDB-lite"/>
    </source>
</evidence>
<reference evidence="12 13" key="1">
    <citation type="submission" date="2024-01" db="EMBL/GenBank/DDBJ databases">
        <authorList>
            <consortium name="Genoscope - CEA"/>
            <person name="William W."/>
        </authorList>
    </citation>
    <scope>NUCLEOTIDE SEQUENCE [LARGE SCALE GENOMIC DNA]</scope>
    <source>
        <strain evidence="12 13">29B2s-10</strain>
    </source>
</reference>
<protein>
    <recommendedName>
        <fullName evidence="14">Protein transport protein USE1</fullName>
    </recommendedName>
</protein>
<evidence type="ECO:0000256" key="8">
    <source>
        <dbReference type="ARBA" id="ARBA00022989"/>
    </source>
</evidence>
<keyword evidence="5" id="KW-0256">Endoplasmic reticulum</keyword>
<evidence type="ECO:0000256" key="3">
    <source>
        <dbReference type="ARBA" id="ARBA00022448"/>
    </source>
</evidence>
<keyword evidence="9 11" id="KW-0472">Membrane</keyword>
<evidence type="ECO:0000256" key="4">
    <source>
        <dbReference type="ARBA" id="ARBA00022692"/>
    </source>
</evidence>
<dbReference type="InterPro" id="IPR019150">
    <property type="entry name" value="Vesicle_transport_protein_Use1"/>
</dbReference>
<evidence type="ECO:0000313" key="13">
    <source>
        <dbReference type="Proteomes" id="UP001497600"/>
    </source>
</evidence>
<evidence type="ECO:0000256" key="9">
    <source>
        <dbReference type="ARBA" id="ARBA00023136"/>
    </source>
</evidence>
<evidence type="ECO:0000256" key="7">
    <source>
        <dbReference type="ARBA" id="ARBA00022927"/>
    </source>
</evidence>
<dbReference type="PANTHER" id="PTHR13050:SF7">
    <property type="entry name" value="VESICLE TRANSPORT PROTEIN USE1"/>
    <property type="match status" value="1"/>
</dbReference>
<accession>A0ABP0E9K0</accession>
<name>A0ABP0E9K0_9ASCO</name>
<keyword evidence="7" id="KW-0653">Protein transport</keyword>
<dbReference type="Pfam" id="PF09753">
    <property type="entry name" value="Use1"/>
    <property type="match status" value="1"/>
</dbReference>
<evidence type="ECO:0000256" key="2">
    <source>
        <dbReference type="ARBA" id="ARBA00007891"/>
    </source>
</evidence>
<organism evidence="12 13">
    <name type="scientific">[Candida] anglica</name>
    <dbReference type="NCBI Taxonomy" id="148631"/>
    <lineage>
        <taxon>Eukaryota</taxon>
        <taxon>Fungi</taxon>
        <taxon>Dikarya</taxon>
        <taxon>Ascomycota</taxon>
        <taxon>Saccharomycotina</taxon>
        <taxon>Pichiomycetes</taxon>
        <taxon>Debaryomycetaceae</taxon>
        <taxon>Kurtzmaniella</taxon>
    </lineage>
</organism>
<sequence>MNQIDTELDRLVERYHQDLLKLDIPSFYDPSSSATHYNSDTPVSPLITKLKLSKIDEDLTNIRAAYSDNDYASKVVAPVRSLLDEKIYINHEIILQWQHTQDTNKDAQGITHADGQSQDPYASTSTQFSSIPNTTSPLADDNLSSLRKRLLSTSNNHLLDKSNDYHDSIQEDILTELTGFAQTLKDSALRLSSKIVDDATVLEKTNENLLKNSDLMGIIDKNLNNYVLNKTGGKISFWFLIKVLLAVFALFFVMVLVIKIFPKF</sequence>
<evidence type="ECO:0000313" key="12">
    <source>
        <dbReference type="EMBL" id="CAK7897202.1"/>
    </source>
</evidence>
<keyword evidence="6" id="KW-0931">ER-Golgi transport</keyword>
<evidence type="ECO:0000256" key="1">
    <source>
        <dbReference type="ARBA" id="ARBA00004163"/>
    </source>
</evidence>
<feature type="transmembrane region" description="Helical" evidence="11">
    <location>
        <begin position="235"/>
        <end position="258"/>
    </location>
</feature>
<comment type="similarity">
    <text evidence="2">Belongs to the USE1 family.</text>
</comment>
<evidence type="ECO:0000256" key="11">
    <source>
        <dbReference type="SAM" id="Phobius"/>
    </source>
</evidence>
<keyword evidence="13" id="KW-1185">Reference proteome</keyword>
<keyword evidence="4 11" id="KW-0812">Transmembrane</keyword>
<comment type="subcellular location">
    <subcellularLocation>
        <location evidence="1">Endoplasmic reticulum membrane</location>
        <topology evidence="1">Single-pass type IV membrane protein</topology>
    </subcellularLocation>
</comment>
<dbReference type="PANTHER" id="PTHR13050">
    <property type="entry name" value="USE1-LIKE PROTEIN"/>
    <property type="match status" value="1"/>
</dbReference>
<feature type="region of interest" description="Disordered" evidence="10">
    <location>
        <begin position="106"/>
        <end position="136"/>
    </location>
</feature>
<feature type="compositionally biased region" description="Polar residues" evidence="10">
    <location>
        <begin position="114"/>
        <end position="136"/>
    </location>
</feature>
<gene>
    <name evidence="12" type="ORF">CAAN4_B08702</name>
</gene>
<keyword evidence="3" id="KW-0813">Transport</keyword>
<evidence type="ECO:0008006" key="14">
    <source>
        <dbReference type="Google" id="ProtNLM"/>
    </source>
</evidence>
<proteinExistence type="inferred from homology"/>
<keyword evidence="8 11" id="KW-1133">Transmembrane helix</keyword>
<dbReference type="EMBL" id="OZ004254">
    <property type="protein sequence ID" value="CAK7897202.1"/>
    <property type="molecule type" value="Genomic_DNA"/>
</dbReference>
<evidence type="ECO:0000256" key="6">
    <source>
        <dbReference type="ARBA" id="ARBA00022892"/>
    </source>
</evidence>
<dbReference type="Proteomes" id="UP001497600">
    <property type="component" value="Chromosome B"/>
</dbReference>
<evidence type="ECO:0000256" key="5">
    <source>
        <dbReference type="ARBA" id="ARBA00022824"/>
    </source>
</evidence>